<dbReference type="PIRSF" id="PIRSF031679">
    <property type="entry name" value="Mtase_Alr7345_prd"/>
    <property type="match status" value="1"/>
</dbReference>
<proteinExistence type="predicted"/>
<evidence type="ECO:0000313" key="2">
    <source>
        <dbReference type="EMBL" id="MDC8771503.1"/>
    </source>
</evidence>
<dbReference type="SUPFAM" id="SSF53335">
    <property type="entry name" value="S-adenosyl-L-methionine-dependent methyltransferases"/>
    <property type="match status" value="1"/>
</dbReference>
<sequence length="287" mass="30915">MTLTLKTSRNLTSGLLIACSAFAALSLTATARAAAAEPVDQALKAAIAAPHRTPANVARDSARHPYETLSFFGIKPNYTVVELSPGGGWYTEILAPYLRDKGQLILAGDDPSSEIPYFQRSAARMKEKLAALPAVYDKAQVTVFAAGAGKLDYAKPGSADLVLTFRNVHNWIGNGEEKTQAVFKSAFTALKPGGTFGVVEHRRPASVKQDEKAESGYVHQAYVIRMAESVGFKLLASSEINANPKDTADHEGGVWSLPPSYALKDKDRAKFEAIGESDRMTLKFVKP</sequence>
<evidence type="ECO:0000313" key="3">
    <source>
        <dbReference type="Proteomes" id="UP001221189"/>
    </source>
</evidence>
<dbReference type="RefSeq" id="WP_273599793.1">
    <property type="nucleotide sequence ID" value="NZ_JAQQXT010000004.1"/>
</dbReference>
<dbReference type="EMBL" id="JAQQXT010000004">
    <property type="protein sequence ID" value="MDC8771503.1"/>
    <property type="molecule type" value="Genomic_DNA"/>
</dbReference>
<keyword evidence="1" id="KW-0732">Signal</keyword>
<dbReference type="GO" id="GO:0032259">
    <property type="term" value="P:methylation"/>
    <property type="evidence" value="ECO:0007669"/>
    <property type="project" value="UniProtKB-KW"/>
</dbReference>
<reference evidence="2 3" key="1">
    <citation type="submission" date="2022-10" db="EMBL/GenBank/DDBJ databases">
        <title>Paucibacter sp. hw1 Genome sequencing.</title>
        <authorList>
            <person name="Park S."/>
        </authorList>
    </citation>
    <scope>NUCLEOTIDE SEQUENCE [LARGE SCALE GENOMIC DNA]</scope>
    <source>
        <strain evidence="3">hw1</strain>
    </source>
</reference>
<protein>
    <submittedName>
        <fullName evidence="2">Methyltransferase</fullName>
    </submittedName>
</protein>
<feature type="signal peptide" evidence="1">
    <location>
        <begin position="1"/>
        <end position="23"/>
    </location>
</feature>
<comment type="caution">
    <text evidence="2">The sequence shown here is derived from an EMBL/GenBank/DDBJ whole genome shotgun (WGS) entry which is preliminary data.</text>
</comment>
<dbReference type="Proteomes" id="UP001221189">
    <property type="component" value="Unassembled WGS sequence"/>
</dbReference>
<dbReference type="GO" id="GO:0008168">
    <property type="term" value="F:methyltransferase activity"/>
    <property type="evidence" value="ECO:0007669"/>
    <property type="project" value="UniProtKB-KW"/>
</dbReference>
<dbReference type="InterPro" id="IPR029063">
    <property type="entry name" value="SAM-dependent_MTases_sf"/>
</dbReference>
<organism evidence="2 3">
    <name type="scientific">Roseateles albus</name>
    <dbReference type="NCBI Taxonomy" id="2987525"/>
    <lineage>
        <taxon>Bacteria</taxon>
        <taxon>Pseudomonadati</taxon>
        <taxon>Pseudomonadota</taxon>
        <taxon>Betaproteobacteria</taxon>
        <taxon>Burkholderiales</taxon>
        <taxon>Sphaerotilaceae</taxon>
        <taxon>Roseateles</taxon>
    </lineage>
</organism>
<evidence type="ECO:0000256" key="1">
    <source>
        <dbReference type="SAM" id="SignalP"/>
    </source>
</evidence>
<dbReference type="Gene3D" id="3.40.50.150">
    <property type="entry name" value="Vaccinia Virus protein VP39"/>
    <property type="match status" value="1"/>
</dbReference>
<gene>
    <name evidence="2" type="ORF">PRZ03_07950</name>
</gene>
<accession>A0ABT5KCA4</accession>
<feature type="chain" id="PRO_5046547889" evidence="1">
    <location>
        <begin position="24"/>
        <end position="287"/>
    </location>
</feature>
<name>A0ABT5KCA4_9BURK</name>
<dbReference type="InterPro" id="IPR016980">
    <property type="entry name" value="S-AdoMet-dep_MeTrfase_Alr7345"/>
</dbReference>
<keyword evidence="2" id="KW-0489">Methyltransferase</keyword>
<keyword evidence="2" id="KW-0808">Transferase</keyword>
<keyword evidence="3" id="KW-1185">Reference proteome</keyword>